<evidence type="ECO:0000256" key="1">
    <source>
        <dbReference type="ARBA" id="ARBA00010605"/>
    </source>
</evidence>
<dbReference type="InterPro" id="IPR000244">
    <property type="entry name" value="Ribosomal_bL9"/>
</dbReference>
<dbReference type="InterPro" id="IPR036791">
    <property type="entry name" value="Ribosomal_bL9_C_sf"/>
</dbReference>
<dbReference type="PANTHER" id="PTHR21368">
    <property type="entry name" value="50S RIBOSOMAL PROTEIN L9"/>
    <property type="match status" value="1"/>
</dbReference>
<dbReference type="Proteomes" id="UP000287247">
    <property type="component" value="Unassembled WGS sequence"/>
</dbReference>
<dbReference type="InterPro" id="IPR020594">
    <property type="entry name" value="Ribosomal_bL9_bac/chp"/>
</dbReference>
<dbReference type="InterPro" id="IPR020070">
    <property type="entry name" value="Ribosomal_bL9_N"/>
</dbReference>
<name>A0A401IE10_APHSA</name>
<dbReference type="InterPro" id="IPR036935">
    <property type="entry name" value="Ribosomal_bL9_N_sf"/>
</dbReference>
<gene>
    <name evidence="7" type="primary">rplI</name>
    <name evidence="7" type="synonym">rpl9</name>
    <name evidence="10" type="ORF">AsFPU1_0877</name>
</gene>
<feature type="coiled-coil region" evidence="8">
    <location>
        <begin position="48"/>
        <end position="79"/>
    </location>
</feature>
<dbReference type="Pfam" id="PF01281">
    <property type="entry name" value="Ribosomal_L9_N"/>
    <property type="match status" value="1"/>
</dbReference>
<keyword evidence="5 7" id="KW-0687">Ribonucleoprotein</keyword>
<evidence type="ECO:0000256" key="6">
    <source>
        <dbReference type="ARBA" id="ARBA00035292"/>
    </source>
</evidence>
<dbReference type="FunFam" id="3.40.5.10:FF:000003">
    <property type="entry name" value="50S ribosomal protein L9"/>
    <property type="match status" value="1"/>
</dbReference>
<dbReference type="PROSITE" id="PS00651">
    <property type="entry name" value="RIBOSOMAL_L9"/>
    <property type="match status" value="1"/>
</dbReference>
<dbReference type="SUPFAM" id="SSF55653">
    <property type="entry name" value="Ribosomal protein L9 C-domain"/>
    <property type="match status" value="1"/>
</dbReference>
<dbReference type="Gene3D" id="3.40.5.10">
    <property type="entry name" value="Ribosomal protein L9, N-terminal domain"/>
    <property type="match status" value="1"/>
</dbReference>
<evidence type="ECO:0000256" key="7">
    <source>
        <dbReference type="HAMAP-Rule" id="MF_00503"/>
    </source>
</evidence>
<evidence type="ECO:0000256" key="8">
    <source>
        <dbReference type="SAM" id="Coils"/>
    </source>
</evidence>
<comment type="similarity">
    <text evidence="1 7">Belongs to the bacterial ribosomal protein bL9 family.</text>
</comment>
<proteinExistence type="inferred from homology"/>
<dbReference type="GO" id="GO:0019843">
    <property type="term" value="F:rRNA binding"/>
    <property type="evidence" value="ECO:0007669"/>
    <property type="project" value="UniProtKB-UniRule"/>
</dbReference>
<dbReference type="Pfam" id="PF03948">
    <property type="entry name" value="Ribosomal_L9_C"/>
    <property type="match status" value="1"/>
</dbReference>
<evidence type="ECO:0000256" key="3">
    <source>
        <dbReference type="ARBA" id="ARBA00022884"/>
    </source>
</evidence>
<dbReference type="SUPFAM" id="SSF55658">
    <property type="entry name" value="L9 N-domain-like"/>
    <property type="match status" value="1"/>
</dbReference>
<reference evidence="11" key="1">
    <citation type="submission" date="2017-05" db="EMBL/GenBank/DDBJ databases">
        <title>Physiological properties and genetic analysis related to exopolysaccharide production of fresh-water unicellular cyanobacterium Aphanothece sacrum, Suizenji Nori, that has been cultured as a food source in Japan.</title>
        <authorList>
            <person name="Kanesaki Y."/>
            <person name="Yoshikawa S."/>
            <person name="Ohki K."/>
        </authorList>
    </citation>
    <scope>NUCLEOTIDE SEQUENCE [LARGE SCALE GENOMIC DNA]</scope>
    <source>
        <strain evidence="11">FPU1</strain>
    </source>
</reference>
<dbReference type="GO" id="GO:0005840">
    <property type="term" value="C:ribosome"/>
    <property type="evidence" value="ECO:0007669"/>
    <property type="project" value="UniProtKB-KW"/>
</dbReference>
<feature type="domain" description="Ribosomal protein L9" evidence="9">
    <location>
        <begin position="17"/>
        <end position="44"/>
    </location>
</feature>
<dbReference type="GO" id="GO:0003735">
    <property type="term" value="F:structural constituent of ribosome"/>
    <property type="evidence" value="ECO:0007669"/>
    <property type="project" value="InterPro"/>
</dbReference>
<dbReference type="OrthoDB" id="9788336at2"/>
<dbReference type="InterPro" id="IPR020069">
    <property type="entry name" value="Ribosomal_bL9_C"/>
</dbReference>
<keyword evidence="4 7" id="KW-0689">Ribosomal protein</keyword>
<accession>A0A401IE10</accession>
<keyword evidence="3 7" id="KW-0694">RNA-binding</keyword>
<evidence type="ECO:0000313" key="11">
    <source>
        <dbReference type="Proteomes" id="UP000287247"/>
    </source>
</evidence>
<dbReference type="EMBL" id="BDQK01000003">
    <property type="protein sequence ID" value="GBF79481.1"/>
    <property type="molecule type" value="Genomic_DNA"/>
</dbReference>
<comment type="function">
    <text evidence="7">Binds to the 23S rRNA.</text>
</comment>
<keyword evidence="2 7" id="KW-0699">rRNA-binding</keyword>
<dbReference type="AlphaFoldDB" id="A0A401IE10"/>
<dbReference type="NCBIfam" id="TIGR00158">
    <property type="entry name" value="L9"/>
    <property type="match status" value="1"/>
</dbReference>
<evidence type="ECO:0000256" key="4">
    <source>
        <dbReference type="ARBA" id="ARBA00022980"/>
    </source>
</evidence>
<evidence type="ECO:0000259" key="9">
    <source>
        <dbReference type="PROSITE" id="PS00651"/>
    </source>
</evidence>
<dbReference type="GO" id="GO:0006412">
    <property type="term" value="P:translation"/>
    <property type="evidence" value="ECO:0007669"/>
    <property type="project" value="UniProtKB-UniRule"/>
</dbReference>
<dbReference type="HAMAP" id="MF_00503">
    <property type="entry name" value="Ribosomal_bL9"/>
    <property type="match status" value="1"/>
</dbReference>
<organism evidence="10 11">
    <name type="scientific">Aphanothece sacrum FPU1</name>
    <dbReference type="NCBI Taxonomy" id="1920663"/>
    <lineage>
        <taxon>Bacteria</taxon>
        <taxon>Bacillati</taxon>
        <taxon>Cyanobacteriota</taxon>
        <taxon>Cyanophyceae</taxon>
        <taxon>Oscillatoriophycideae</taxon>
        <taxon>Chroococcales</taxon>
        <taxon>Aphanothecaceae</taxon>
        <taxon>Aphanothece</taxon>
    </lineage>
</organism>
<dbReference type="GO" id="GO:1990904">
    <property type="term" value="C:ribonucleoprotein complex"/>
    <property type="evidence" value="ECO:0007669"/>
    <property type="project" value="UniProtKB-KW"/>
</dbReference>
<evidence type="ECO:0000256" key="2">
    <source>
        <dbReference type="ARBA" id="ARBA00022730"/>
    </source>
</evidence>
<evidence type="ECO:0000256" key="5">
    <source>
        <dbReference type="ARBA" id="ARBA00023274"/>
    </source>
</evidence>
<keyword evidence="8" id="KW-0175">Coiled coil</keyword>
<comment type="caution">
    <text evidence="10">The sequence shown here is derived from an EMBL/GenBank/DDBJ whole genome shotgun (WGS) entry which is preliminary data.</text>
</comment>
<keyword evidence="11" id="KW-1185">Reference proteome</keyword>
<dbReference type="Gene3D" id="3.10.430.100">
    <property type="entry name" value="Ribosomal protein L9, C-terminal domain"/>
    <property type="match status" value="1"/>
</dbReference>
<dbReference type="RefSeq" id="WP_124972300.1">
    <property type="nucleotide sequence ID" value="NZ_BDQK01000003.1"/>
</dbReference>
<evidence type="ECO:0000313" key="10">
    <source>
        <dbReference type="EMBL" id="GBF79481.1"/>
    </source>
</evidence>
<dbReference type="InterPro" id="IPR009027">
    <property type="entry name" value="Ribosomal_bL9/RNase_H1_N"/>
</dbReference>
<sequence>MAKRVQLVLNESVNKLGKTGDLVEVAPGYARNYLIPQKLGVIATAGILRQVEQRKEKERQRLLAEKQEAQSRKIALETIGRYIIRKQVGEGESIFGTVTTQEVADLIKEATNQEIDRRGITIPEISQTGFYKATVKLHPEVTAEVEIQVAPL</sequence>
<protein>
    <recommendedName>
        <fullName evidence="6 7">Large ribosomal subunit protein bL9</fullName>
    </recommendedName>
</protein>